<name>A0ABW1NPN3_9ACTN</name>
<feature type="region of interest" description="Disordered" evidence="1">
    <location>
        <begin position="343"/>
        <end position="405"/>
    </location>
</feature>
<proteinExistence type="predicted"/>
<evidence type="ECO:0000256" key="1">
    <source>
        <dbReference type="SAM" id="MobiDB-lite"/>
    </source>
</evidence>
<evidence type="ECO:0000313" key="3">
    <source>
        <dbReference type="Proteomes" id="UP001596137"/>
    </source>
</evidence>
<keyword evidence="3" id="KW-1185">Reference proteome</keyword>
<dbReference type="RefSeq" id="WP_380758538.1">
    <property type="nucleotide sequence ID" value="NZ_JBHSRF010000052.1"/>
</dbReference>
<sequence length="639" mass="67966">MSIEWVNGAIEEIRAWGRSKDIEVDVEEIRLLCDYASDYLNVGELADITPATFEQLLLDIYPRKVIAPPESAEETVAASLTLVDFLLDSGEIGTKMAARMRDRITEIAPEMPAALADTTKFGMAKSLFAAMGADDEALDGPPQPFPSGFPAVPRPVRQAAESEACDCWECSPLPAVRLPAPEEVAEAVRADGLLRHAHQVVVWMRDGGHTPTARGALRVRDARRITADLGVPAPALAWELALSVGLAEVYKDDNGDKATKGDKAAKGPKGAVAVPEGFRPLAARDDEEVLDLWAGTVAFLTGGPLAQVTGSPQVDAELLVLHDLLYRSPEPLPLETFGDHLSGVWGTDERDPPAAHGGPSGTSHDTTGPRAAAPRVPAHPASGPGEPPSAPAHSSDDPLDGPDEPLDALAVAMDELARFGTVERAEEAVRLTPHGLWGLREVYSRMGMTAPVAPDPAGGDAEGLVAALLGGVTPAQAELDIARWLERRTPAEAAHDLLEAVRGAEAPRRGVAAGVVDRLGPEAAPSVRAFLDDPELRPHAVRWLDRHGLDAPELTPEEILWMNVDTLAVAVPTADDDSAGFARALAAARPSTQVIEEMWRVDHPDVAEVLDLLGRHLPDKDVAKAARKAAFKARSRGIH</sequence>
<organism evidence="2 3">
    <name type="scientific">Sphaerisporangium aureirubrum</name>
    <dbReference type="NCBI Taxonomy" id="1544736"/>
    <lineage>
        <taxon>Bacteria</taxon>
        <taxon>Bacillati</taxon>
        <taxon>Actinomycetota</taxon>
        <taxon>Actinomycetes</taxon>
        <taxon>Streptosporangiales</taxon>
        <taxon>Streptosporangiaceae</taxon>
        <taxon>Sphaerisporangium</taxon>
    </lineage>
</organism>
<dbReference type="EMBL" id="JBHSRF010000052">
    <property type="protein sequence ID" value="MFC6084938.1"/>
    <property type="molecule type" value="Genomic_DNA"/>
</dbReference>
<evidence type="ECO:0000313" key="2">
    <source>
        <dbReference type="EMBL" id="MFC6084938.1"/>
    </source>
</evidence>
<dbReference type="Proteomes" id="UP001596137">
    <property type="component" value="Unassembled WGS sequence"/>
</dbReference>
<feature type="compositionally biased region" description="Low complexity" evidence="1">
    <location>
        <begin position="369"/>
        <end position="384"/>
    </location>
</feature>
<protein>
    <submittedName>
        <fullName evidence="2">Uncharacterized protein</fullName>
    </submittedName>
</protein>
<gene>
    <name evidence="2" type="ORF">ACFP1K_27510</name>
</gene>
<reference evidence="3" key="1">
    <citation type="journal article" date="2019" name="Int. J. Syst. Evol. Microbiol.">
        <title>The Global Catalogue of Microorganisms (GCM) 10K type strain sequencing project: providing services to taxonomists for standard genome sequencing and annotation.</title>
        <authorList>
            <consortium name="The Broad Institute Genomics Platform"/>
            <consortium name="The Broad Institute Genome Sequencing Center for Infectious Disease"/>
            <person name="Wu L."/>
            <person name="Ma J."/>
        </authorList>
    </citation>
    <scope>NUCLEOTIDE SEQUENCE [LARGE SCALE GENOMIC DNA]</scope>
    <source>
        <strain evidence="3">JCM 30346</strain>
    </source>
</reference>
<comment type="caution">
    <text evidence="2">The sequence shown here is derived from an EMBL/GenBank/DDBJ whole genome shotgun (WGS) entry which is preliminary data.</text>
</comment>
<accession>A0ABW1NPN3</accession>